<protein>
    <recommendedName>
        <fullName evidence="7">Response regulatory domain-containing protein</fullName>
    </recommendedName>
</protein>
<gene>
    <name evidence="8" type="ORF">AMJ52_04305</name>
</gene>
<evidence type="ECO:0000313" key="9">
    <source>
        <dbReference type="Proteomes" id="UP000051012"/>
    </source>
</evidence>
<sequence length="127" mass="14541">MSQAKRIVVIDDEEDILDFVSRVLTDGGYKVFTAKNAEDGIEVMKKEEIDLLLLDIMLPKIDGWEVIKIMKADEKMKKIPVAMLTARLDSHDKIIGLREGAVDYICKPFTADDLLSRVNDMFKYMEE</sequence>
<dbReference type="AlphaFoldDB" id="A0A0S7YEE3"/>
<dbReference type="Pfam" id="PF00072">
    <property type="entry name" value="Response_reg"/>
    <property type="match status" value="1"/>
</dbReference>
<accession>A0A0S7YEE3</accession>
<dbReference type="Gene3D" id="3.40.50.2300">
    <property type="match status" value="1"/>
</dbReference>
<dbReference type="PANTHER" id="PTHR44591:SF3">
    <property type="entry name" value="RESPONSE REGULATORY DOMAIN-CONTAINING PROTEIN"/>
    <property type="match status" value="1"/>
</dbReference>
<name>A0A0S7YEE3_UNCT6</name>
<reference evidence="8 9" key="1">
    <citation type="journal article" date="2015" name="Microbiome">
        <title>Genomic resolution of linkages in carbon, nitrogen, and sulfur cycling among widespread estuary sediment bacteria.</title>
        <authorList>
            <person name="Baker B.J."/>
            <person name="Lazar C.S."/>
            <person name="Teske A.P."/>
            <person name="Dick G.J."/>
        </authorList>
    </citation>
    <scope>NUCLEOTIDE SEQUENCE [LARGE SCALE GENOMIC DNA]</scope>
    <source>
        <strain evidence="8">DG_78</strain>
    </source>
</reference>
<evidence type="ECO:0000256" key="5">
    <source>
        <dbReference type="ARBA" id="ARBA00023163"/>
    </source>
</evidence>
<organism evidence="8 9">
    <name type="scientific">candidate division TA06 bacterium DG_78</name>
    <dbReference type="NCBI Taxonomy" id="1703772"/>
    <lineage>
        <taxon>Bacteria</taxon>
        <taxon>Bacteria division TA06</taxon>
    </lineage>
</organism>
<dbReference type="InterPro" id="IPR001789">
    <property type="entry name" value="Sig_transdc_resp-reg_receiver"/>
</dbReference>
<evidence type="ECO:0000256" key="1">
    <source>
        <dbReference type="ARBA" id="ARBA00022553"/>
    </source>
</evidence>
<keyword evidence="2" id="KW-0902">Two-component regulatory system</keyword>
<feature type="modified residue" description="4-aspartylphosphate" evidence="6">
    <location>
        <position position="55"/>
    </location>
</feature>
<keyword evidence="1 6" id="KW-0597">Phosphoprotein</keyword>
<dbReference type="SMART" id="SM00448">
    <property type="entry name" value="REC"/>
    <property type="match status" value="1"/>
</dbReference>
<dbReference type="Proteomes" id="UP000051012">
    <property type="component" value="Unassembled WGS sequence"/>
</dbReference>
<keyword evidence="3" id="KW-0805">Transcription regulation</keyword>
<dbReference type="InterPro" id="IPR050595">
    <property type="entry name" value="Bact_response_regulator"/>
</dbReference>
<dbReference type="GO" id="GO:0003677">
    <property type="term" value="F:DNA binding"/>
    <property type="evidence" value="ECO:0007669"/>
    <property type="project" value="UniProtKB-KW"/>
</dbReference>
<dbReference type="PANTHER" id="PTHR44591">
    <property type="entry name" value="STRESS RESPONSE REGULATOR PROTEIN 1"/>
    <property type="match status" value="1"/>
</dbReference>
<evidence type="ECO:0000256" key="3">
    <source>
        <dbReference type="ARBA" id="ARBA00023015"/>
    </source>
</evidence>
<evidence type="ECO:0000259" key="7">
    <source>
        <dbReference type="PROSITE" id="PS50110"/>
    </source>
</evidence>
<evidence type="ECO:0000313" key="8">
    <source>
        <dbReference type="EMBL" id="KPJ73141.1"/>
    </source>
</evidence>
<dbReference type="PROSITE" id="PS50110">
    <property type="entry name" value="RESPONSE_REGULATORY"/>
    <property type="match status" value="1"/>
</dbReference>
<keyword evidence="5" id="KW-0804">Transcription</keyword>
<evidence type="ECO:0000256" key="2">
    <source>
        <dbReference type="ARBA" id="ARBA00023012"/>
    </source>
</evidence>
<proteinExistence type="predicted"/>
<dbReference type="SUPFAM" id="SSF52172">
    <property type="entry name" value="CheY-like"/>
    <property type="match status" value="1"/>
</dbReference>
<dbReference type="GO" id="GO:0000160">
    <property type="term" value="P:phosphorelay signal transduction system"/>
    <property type="evidence" value="ECO:0007669"/>
    <property type="project" value="UniProtKB-KW"/>
</dbReference>
<dbReference type="FunFam" id="3.40.50.2300:FF:000001">
    <property type="entry name" value="DNA-binding response regulator PhoB"/>
    <property type="match status" value="1"/>
</dbReference>
<evidence type="ECO:0000256" key="6">
    <source>
        <dbReference type="PROSITE-ProRule" id="PRU00169"/>
    </source>
</evidence>
<feature type="domain" description="Response regulatory" evidence="7">
    <location>
        <begin position="6"/>
        <end position="122"/>
    </location>
</feature>
<dbReference type="InterPro" id="IPR011006">
    <property type="entry name" value="CheY-like_superfamily"/>
</dbReference>
<comment type="caution">
    <text evidence="8">The sequence shown here is derived from an EMBL/GenBank/DDBJ whole genome shotgun (WGS) entry which is preliminary data.</text>
</comment>
<evidence type="ECO:0000256" key="4">
    <source>
        <dbReference type="ARBA" id="ARBA00023125"/>
    </source>
</evidence>
<keyword evidence="4" id="KW-0238">DNA-binding</keyword>
<dbReference type="EMBL" id="LJNI01000042">
    <property type="protein sequence ID" value="KPJ73141.1"/>
    <property type="molecule type" value="Genomic_DNA"/>
</dbReference>